<evidence type="ECO:0000256" key="1">
    <source>
        <dbReference type="ARBA" id="ARBA00004123"/>
    </source>
</evidence>
<feature type="domain" description="Zn(2)-C6 fungal-type" evidence="5">
    <location>
        <begin position="13"/>
        <end position="44"/>
    </location>
</feature>
<keyword evidence="2" id="KW-0479">Metal-binding</keyword>
<proteinExistence type="predicted"/>
<dbReference type="Pfam" id="PF04082">
    <property type="entry name" value="Fungal_trans"/>
    <property type="match status" value="1"/>
</dbReference>
<keyword evidence="7" id="KW-1185">Reference proteome</keyword>
<evidence type="ECO:0000259" key="5">
    <source>
        <dbReference type="PROSITE" id="PS50048"/>
    </source>
</evidence>
<feature type="region of interest" description="Disordered" evidence="4">
    <location>
        <begin position="71"/>
        <end position="123"/>
    </location>
</feature>
<dbReference type="CDD" id="cd12148">
    <property type="entry name" value="fungal_TF_MHR"/>
    <property type="match status" value="1"/>
</dbReference>
<dbReference type="InterPro" id="IPR036864">
    <property type="entry name" value="Zn2-C6_fun-type_DNA-bd_sf"/>
</dbReference>
<feature type="compositionally biased region" description="Basic and acidic residues" evidence="4">
    <location>
        <begin position="83"/>
        <end position="93"/>
    </location>
</feature>
<dbReference type="SMART" id="SM00066">
    <property type="entry name" value="GAL4"/>
    <property type="match status" value="1"/>
</dbReference>
<dbReference type="InterPro" id="IPR007219">
    <property type="entry name" value="XnlR_reg_dom"/>
</dbReference>
<dbReference type="CDD" id="cd00067">
    <property type="entry name" value="GAL4"/>
    <property type="match status" value="1"/>
</dbReference>
<dbReference type="PROSITE" id="PS00463">
    <property type="entry name" value="ZN2_CY6_FUNGAL_1"/>
    <property type="match status" value="1"/>
</dbReference>
<reference evidence="6 7" key="1">
    <citation type="journal article" date="2020" name="ISME J.">
        <title>Uncovering the hidden diversity of litter-decomposition mechanisms in mushroom-forming fungi.</title>
        <authorList>
            <person name="Floudas D."/>
            <person name="Bentzer J."/>
            <person name="Ahren D."/>
            <person name="Johansson T."/>
            <person name="Persson P."/>
            <person name="Tunlid A."/>
        </authorList>
    </citation>
    <scope>NUCLEOTIDE SEQUENCE [LARGE SCALE GENOMIC DNA]</scope>
    <source>
        <strain evidence="6 7">CBS 146.42</strain>
    </source>
</reference>
<comment type="caution">
    <text evidence="6">The sequence shown here is derived from an EMBL/GenBank/DDBJ whole genome shotgun (WGS) entry which is preliminary data.</text>
</comment>
<feature type="compositionally biased region" description="Low complexity" evidence="4">
    <location>
        <begin position="94"/>
        <end position="106"/>
    </location>
</feature>
<dbReference type="GO" id="GO:0003677">
    <property type="term" value="F:DNA binding"/>
    <property type="evidence" value="ECO:0007669"/>
    <property type="project" value="InterPro"/>
</dbReference>
<dbReference type="EMBL" id="JAACJO010000003">
    <property type="protein sequence ID" value="KAF5360715.1"/>
    <property type="molecule type" value="Genomic_DNA"/>
</dbReference>
<dbReference type="GO" id="GO:0008270">
    <property type="term" value="F:zinc ion binding"/>
    <property type="evidence" value="ECO:0007669"/>
    <property type="project" value="InterPro"/>
</dbReference>
<dbReference type="OrthoDB" id="3364175at2759"/>
<evidence type="ECO:0000313" key="6">
    <source>
        <dbReference type="EMBL" id="KAF5360715.1"/>
    </source>
</evidence>
<evidence type="ECO:0000256" key="2">
    <source>
        <dbReference type="ARBA" id="ARBA00022723"/>
    </source>
</evidence>
<dbReference type="SMART" id="SM00906">
    <property type="entry name" value="Fungal_trans"/>
    <property type="match status" value="1"/>
</dbReference>
<dbReference type="SUPFAM" id="SSF57701">
    <property type="entry name" value="Zn2/Cys6 DNA-binding domain"/>
    <property type="match status" value="1"/>
</dbReference>
<dbReference type="GO" id="GO:0000981">
    <property type="term" value="F:DNA-binding transcription factor activity, RNA polymerase II-specific"/>
    <property type="evidence" value="ECO:0007669"/>
    <property type="project" value="InterPro"/>
</dbReference>
<comment type="subcellular location">
    <subcellularLocation>
        <location evidence="1">Nucleus</location>
    </subcellularLocation>
</comment>
<dbReference type="InterPro" id="IPR050613">
    <property type="entry name" value="Sec_Metabolite_Reg"/>
</dbReference>
<dbReference type="Pfam" id="PF00172">
    <property type="entry name" value="Zn_clus"/>
    <property type="match status" value="1"/>
</dbReference>
<gene>
    <name evidence="6" type="ORF">D9756_004474</name>
</gene>
<protein>
    <recommendedName>
        <fullName evidence="5">Zn(2)-C6 fungal-type domain-containing protein</fullName>
    </recommendedName>
</protein>
<organism evidence="6 7">
    <name type="scientific">Leucocoprinus leucothites</name>
    <dbReference type="NCBI Taxonomy" id="201217"/>
    <lineage>
        <taxon>Eukaryota</taxon>
        <taxon>Fungi</taxon>
        <taxon>Dikarya</taxon>
        <taxon>Basidiomycota</taxon>
        <taxon>Agaricomycotina</taxon>
        <taxon>Agaricomycetes</taxon>
        <taxon>Agaricomycetidae</taxon>
        <taxon>Agaricales</taxon>
        <taxon>Agaricineae</taxon>
        <taxon>Agaricaceae</taxon>
        <taxon>Leucocoprinus</taxon>
    </lineage>
</organism>
<dbReference type="Gene3D" id="4.10.240.10">
    <property type="entry name" value="Zn(2)-C6 fungal-type DNA-binding domain"/>
    <property type="match status" value="1"/>
</dbReference>
<dbReference type="PANTHER" id="PTHR31001">
    <property type="entry name" value="UNCHARACTERIZED TRANSCRIPTIONAL REGULATORY PROTEIN"/>
    <property type="match status" value="1"/>
</dbReference>
<dbReference type="AlphaFoldDB" id="A0A8H5G9J0"/>
<dbReference type="InterPro" id="IPR001138">
    <property type="entry name" value="Zn2Cys6_DnaBD"/>
</dbReference>
<dbReference type="PANTHER" id="PTHR31001:SF76">
    <property type="entry name" value="ZN(2)-C6 FUNGAL-TYPE DOMAIN-CONTAINING PROTEIN"/>
    <property type="match status" value="1"/>
</dbReference>
<dbReference type="GO" id="GO:0006351">
    <property type="term" value="P:DNA-templated transcription"/>
    <property type="evidence" value="ECO:0007669"/>
    <property type="project" value="InterPro"/>
</dbReference>
<keyword evidence="3" id="KW-0539">Nucleus</keyword>
<evidence type="ECO:0000256" key="4">
    <source>
        <dbReference type="SAM" id="MobiDB-lite"/>
    </source>
</evidence>
<dbReference type="Proteomes" id="UP000559027">
    <property type="component" value="Unassembled WGS sequence"/>
</dbReference>
<accession>A0A8H5G9J0</accession>
<name>A0A8H5G9J0_9AGAR</name>
<sequence length="732" mass="82811">MSEARVSSRPIQSCFQCRKRKIKCSKSYPCTPCILRGEGDVCREVDRSMLQSTERIEELVDRVQKLENTISVLSRRGSPSDDESPRSIRRRELSSSPYPKSASLSPNRPRSRGFSSQTPSLLRVGTSAEESAMILEDFAMGHKVNRTRATSDFSMSMFSTPSTANETLPQTHLPITHPWSLFVNSPQDIVRRILCALPTQAQTQLLLRFYVQQVDWYAKVIHVPTFMAETNILLAHIHQHQYHLVNIDFLGVLLIVLCLSFHFADAQLCEQLMLSYAACSDYAQHLYSGAQACLQYANFTSCHSLEHLQTIVLTGVYQQNHDDSDSSWAMVGAAIKIAQNIGMSRLGNETGIRQYPPEWRSSIRREVARRVWWNLVVEDWSQAMAHQGAYSVHPSQNHTSFPANIDDADLIEADVVQSKPLNVHTEMSSFLCRLRFVEHHRQIIDEVNCGGYEPEYAQTMDCKINNSIGEIKDYFQVTTDPQKFSRSSQVTCMERSLCHIMAQTRLLSLHRPFLFRGCYDDRSTNSRRYCIKSAQLILQHLGTNRQAEKLLRWWTAVLCGFTAIVVLFVDLCHLHNDGTEAEVEQRRKEIQDGLQLFRSVGEHAPSVTRNTISLIESLLVAESTMLSKDAKNKLASNDNITSFEQIVKKIIINASRGPRSLINTMNLTSFDLGTPSSLSASLTPEQLWQRQSFDVGKLSPSLQSVQGLHSFNVGGQYDENQFSYVSSTLLPS</sequence>
<dbReference type="PROSITE" id="PS50048">
    <property type="entry name" value="ZN2_CY6_FUNGAL_2"/>
    <property type="match status" value="1"/>
</dbReference>
<evidence type="ECO:0000256" key="3">
    <source>
        <dbReference type="ARBA" id="ARBA00023242"/>
    </source>
</evidence>
<dbReference type="GO" id="GO:0005634">
    <property type="term" value="C:nucleus"/>
    <property type="evidence" value="ECO:0007669"/>
    <property type="project" value="UniProtKB-SubCell"/>
</dbReference>
<evidence type="ECO:0000313" key="7">
    <source>
        <dbReference type="Proteomes" id="UP000559027"/>
    </source>
</evidence>